<dbReference type="PANTHER" id="PTHR44846:SF17">
    <property type="entry name" value="GNTR-FAMILY TRANSCRIPTIONAL REGULATOR"/>
    <property type="match status" value="1"/>
</dbReference>
<dbReference type="GO" id="GO:0045892">
    <property type="term" value="P:negative regulation of DNA-templated transcription"/>
    <property type="evidence" value="ECO:0007669"/>
    <property type="project" value="TreeGrafter"/>
</dbReference>
<dbReference type="STRING" id="334253.SAMN04487943_103220"/>
<keyword evidence="2" id="KW-0238">DNA-binding</keyword>
<reference evidence="6" key="1">
    <citation type="submission" date="2016-10" db="EMBL/GenBank/DDBJ databases">
        <authorList>
            <person name="Varghese N."/>
            <person name="Submissions S."/>
        </authorList>
    </citation>
    <scope>NUCLEOTIDE SEQUENCE [LARGE SCALE GENOMIC DNA]</scope>
    <source>
        <strain evidence="6">CGMCC 1.4250</strain>
    </source>
</reference>
<evidence type="ECO:0000259" key="4">
    <source>
        <dbReference type="PROSITE" id="PS50949"/>
    </source>
</evidence>
<dbReference type="PRINTS" id="PR00035">
    <property type="entry name" value="HTHGNTR"/>
</dbReference>
<name>A0A1I4JY11_9BACI</name>
<dbReference type="SUPFAM" id="SSF64288">
    <property type="entry name" value="Chorismate lyase-like"/>
    <property type="match status" value="1"/>
</dbReference>
<evidence type="ECO:0000313" key="6">
    <source>
        <dbReference type="Proteomes" id="UP000198565"/>
    </source>
</evidence>
<dbReference type="InterPro" id="IPR050679">
    <property type="entry name" value="Bact_HTH_transcr_reg"/>
</dbReference>
<dbReference type="PROSITE" id="PS50949">
    <property type="entry name" value="HTH_GNTR"/>
    <property type="match status" value="1"/>
</dbReference>
<evidence type="ECO:0000256" key="2">
    <source>
        <dbReference type="ARBA" id="ARBA00023125"/>
    </source>
</evidence>
<evidence type="ECO:0000256" key="3">
    <source>
        <dbReference type="ARBA" id="ARBA00023163"/>
    </source>
</evidence>
<dbReference type="RefSeq" id="WP_245780758.1">
    <property type="nucleotide sequence ID" value="NZ_FOTR01000003.1"/>
</dbReference>
<evidence type="ECO:0000256" key="1">
    <source>
        <dbReference type="ARBA" id="ARBA00023015"/>
    </source>
</evidence>
<organism evidence="5 6">
    <name type="scientific">Gracilibacillus orientalis</name>
    <dbReference type="NCBI Taxonomy" id="334253"/>
    <lineage>
        <taxon>Bacteria</taxon>
        <taxon>Bacillati</taxon>
        <taxon>Bacillota</taxon>
        <taxon>Bacilli</taxon>
        <taxon>Bacillales</taxon>
        <taxon>Bacillaceae</taxon>
        <taxon>Gracilibacillus</taxon>
    </lineage>
</organism>
<dbReference type="PANTHER" id="PTHR44846">
    <property type="entry name" value="MANNOSYL-D-GLYCERATE TRANSPORT/METABOLISM SYSTEM REPRESSOR MNGR-RELATED"/>
    <property type="match status" value="1"/>
</dbReference>
<dbReference type="GO" id="GO:0003677">
    <property type="term" value="F:DNA binding"/>
    <property type="evidence" value="ECO:0007669"/>
    <property type="project" value="UniProtKB-KW"/>
</dbReference>
<dbReference type="AlphaFoldDB" id="A0A1I4JY11"/>
<dbReference type="EMBL" id="FOTR01000003">
    <property type="protein sequence ID" value="SFL70996.1"/>
    <property type="molecule type" value="Genomic_DNA"/>
</dbReference>
<dbReference type="InterPro" id="IPR036388">
    <property type="entry name" value="WH-like_DNA-bd_sf"/>
</dbReference>
<dbReference type="Pfam" id="PF07702">
    <property type="entry name" value="UTRA"/>
    <property type="match status" value="1"/>
</dbReference>
<sequence>MIISVDIELKILDDLMQKIIAKKFKVGEKLPSENELADQYRVPRTTVRRTLAKLEERGFIYSRRGVGRYINNESFQVELNLNGKSSFTDKMKKSGHQLITKNICCERIEFDQQIYDQLTANSEDNIYKISRLRFIQEEPIAIHTSYINQTVFPDIQEDGSHIQSMFAYYRQLGYTELINRNSLLSATFPTLTEQQLLSCKSMEPLIMIESNCVDASSAKILEHTKVLYRSNKFKYNVSRDS</sequence>
<dbReference type="InterPro" id="IPR011663">
    <property type="entry name" value="UTRA"/>
</dbReference>
<gene>
    <name evidence="5" type="ORF">SAMN04487943_103220</name>
</gene>
<dbReference type="Gene3D" id="3.40.1410.10">
    <property type="entry name" value="Chorismate lyase-like"/>
    <property type="match status" value="1"/>
</dbReference>
<protein>
    <submittedName>
        <fullName evidence="5">GntR family transcriptional regulator</fullName>
    </submittedName>
</protein>
<keyword evidence="1" id="KW-0805">Transcription regulation</keyword>
<dbReference type="SMART" id="SM00866">
    <property type="entry name" value="UTRA"/>
    <property type="match status" value="1"/>
</dbReference>
<keyword evidence="3" id="KW-0804">Transcription</keyword>
<dbReference type="GO" id="GO:0003700">
    <property type="term" value="F:DNA-binding transcription factor activity"/>
    <property type="evidence" value="ECO:0007669"/>
    <property type="project" value="InterPro"/>
</dbReference>
<dbReference type="SUPFAM" id="SSF46785">
    <property type="entry name" value="Winged helix' DNA-binding domain"/>
    <property type="match status" value="1"/>
</dbReference>
<feature type="domain" description="HTH gntR-type" evidence="4">
    <location>
        <begin position="5"/>
        <end position="73"/>
    </location>
</feature>
<dbReference type="InterPro" id="IPR036390">
    <property type="entry name" value="WH_DNA-bd_sf"/>
</dbReference>
<proteinExistence type="predicted"/>
<dbReference type="InterPro" id="IPR028978">
    <property type="entry name" value="Chorismate_lyase_/UTRA_dom_sf"/>
</dbReference>
<dbReference type="SMART" id="SM00345">
    <property type="entry name" value="HTH_GNTR"/>
    <property type="match status" value="1"/>
</dbReference>
<evidence type="ECO:0000313" key="5">
    <source>
        <dbReference type="EMBL" id="SFL70996.1"/>
    </source>
</evidence>
<dbReference type="Pfam" id="PF00392">
    <property type="entry name" value="GntR"/>
    <property type="match status" value="1"/>
</dbReference>
<dbReference type="Gene3D" id="1.10.10.10">
    <property type="entry name" value="Winged helix-like DNA-binding domain superfamily/Winged helix DNA-binding domain"/>
    <property type="match status" value="1"/>
</dbReference>
<keyword evidence="6" id="KW-1185">Reference proteome</keyword>
<dbReference type="Proteomes" id="UP000198565">
    <property type="component" value="Unassembled WGS sequence"/>
</dbReference>
<dbReference type="InterPro" id="IPR000524">
    <property type="entry name" value="Tscrpt_reg_HTH_GntR"/>
</dbReference>
<dbReference type="CDD" id="cd07377">
    <property type="entry name" value="WHTH_GntR"/>
    <property type="match status" value="1"/>
</dbReference>
<accession>A0A1I4JY11</accession>